<comment type="caution">
    <text evidence="1">The sequence shown here is derived from an EMBL/GenBank/DDBJ whole genome shotgun (WGS) entry which is preliminary data.</text>
</comment>
<name>A0ABQ9TZI2_SAGOE</name>
<keyword evidence="2" id="KW-1185">Reference proteome</keyword>
<proteinExistence type="predicted"/>
<dbReference type="Proteomes" id="UP001266305">
    <property type="component" value="Unassembled WGS sequence"/>
</dbReference>
<sequence length="169" mass="19343">MEIVSTTWDGPTLKCTEVDSNTVAVLDSDFLGKEQRALNCEFASATTKSDHLYHDLHWKKWIYHDSSHLTHYVCRSVTGRANLIKFSSAITGVLAERGKHTKGDAKQDHPKPGQQSFCHPLLLQQSKRFSMMNEGKALMNREAQFFASTSDFLTTRVLRFWMNTQEFIE</sequence>
<organism evidence="1 2">
    <name type="scientific">Saguinus oedipus</name>
    <name type="common">Cotton-top tamarin</name>
    <name type="synonym">Oedipomidas oedipus</name>
    <dbReference type="NCBI Taxonomy" id="9490"/>
    <lineage>
        <taxon>Eukaryota</taxon>
        <taxon>Metazoa</taxon>
        <taxon>Chordata</taxon>
        <taxon>Craniata</taxon>
        <taxon>Vertebrata</taxon>
        <taxon>Euteleostomi</taxon>
        <taxon>Mammalia</taxon>
        <taxon>Eutheria</taxon>
        <taxon>Euarchontoglires</taxon>
        <taxon>Primates</taxon>
        <taxon>Haplorrhini</taxon>
        <taxon>Platyrrhini</taxon>
        <taxon>Cebidae</taxon>
        <taxon>Callitrichinae</taxon>
        <taxon>Saguinus</taxon>
    </lineage>
</organism>
<evidence type="ECO:0000313" key="2">
    <source>
        <dbReference type="Proteomes" id="UP001266305"/>
    </source>
</evidence>
<protein>
    <submittedName>
        <fullName evidence="1">Uncharacterized protein</fullName>
    </submittedName>
</protein>
<gene>
    <name evidence="1" type="ORF">P7K49_031470</name>
</gene>
<dbReference type="EMBL" id="JASSZA010000017">
    <property type="protein sequence ID" value="KAK2090214.1"/>
    <property type="molecule type" value="Genomic_DNA"/>
</dbReference>
<reference evidence="1 2" key="1">
    <citation type="submission" date="2023-05" db="EMBL/GenBank/DDBJ databases">
        <title>B98-5 Cell Line De Novo Hybrid Assembly: An Optical Mapping Approach.</title>
        <authorList>
            <person name="Kananen K."/>
            <person name="Auerbach J.A."/>
            <person name="Kautto E."/>
            <person name="Blachly J.S."/>
        </authorList>
    </citation>
    <scope>NUCLEOTIDE SEQUENCE [LARGE SCALE GENOMIC DNA]</scope>
    <source>
        <strain evidence="1">B95-8</strain>
        <tissue evidence="1">Cell line</tissue>
    </source>
</reference>
<evidence type="ECO:0000313" key="1">
    <source>
        <dbReference type="EMBL" id="KAK2090214.1"/>
    </source>
</evidence>
<accession>A0ABQ9TZI2</accession>